<name>A0A975G0M8_9CAUL</name>
<dbReference type="Pfam" id="PF05433">
    <property type="entry name" value="Rick_17kDa_Anti"/>
    <property type="match status" value="1"/>
</dbReference>
<dbReference type="KEGG" id="caul:KCG34_01585"/>
<keyword evidence="7" id="KW-1185">Reference proteome</keyword>
<feature type="domain" description="Glycine zipper 2TM" evidence="5">
    <location>
        <begin position="53"/>
        <end position="92"/>
    </location>
</feature>
<evidence type="ECO:0000313" key="6">
    <source>
        <dbReference type="EMBL" id="QUD88609.1"/>
    </source>
</evidence>
<evidence type="ECO:0000256" key="2">
    <source>
        <dbReference type="ARBA" id="ARBA00008681"/>
    </source>
</evidence>
<dbReference type="AlphaFoldDB" id="A0A975G0M8"/>
<reference evidence="6" key="1">
    <citation type="submission" date="2021-04" db="EMBL/GenBank/DDBJ databases">
        <title>The complete genome sequence of Caulobacter sp. S6.</title>
        <authorList>
            <person name="Tang Y."/>
            <person name="Ouyang W."/>
            <person name="Liu Q."/>
            <person name="Huang B."/>
            <person name="Guo Z."/>
            <person name="Lei P."/>
        </authorList>
    </citation>
    <scope>NUCLEOTIDE SEQUENCE</scope>
    <source>
        <strain evidence="6">S6</strain>
    </source>
</reference>
<evidence type="ECO:0000259" key="5">
    <source>
        <dbReference type="Pfam" id="PF05433"/>
    </source>
</evidence>
<keyword evidence="4" id="KW-0449">Lipoprotein</keyword>
<dbReference type="GO" id="GO:0009279">
    <property type="term" value="C:cell outer membrane"/>
    <property type="evidence" value="ECO:0007669"/>
    <property type="project" value="UniProtKB-SubCell"/>
</dbReference>
<dbReference type="InterPro" id="IPR008816">
    <property type="entry name" value="Gly_zipper_2TM_dom"/>
</dbReference>
<sequence length="139" mass="14549">MRALLALAVTAAVAGTPIGAAFAQGYGPGPWRPYADYGRDPCHEAKHEAGERGVVTGGLLGALAGSLLGGRHHRVAGAVVGGAAGAVVGSNVARNNVRCVAYPYGYHPHPSCRWVVQDGHGFEVCRAPDGVWRPWRDHY</sequence>
<gene>
    <name evidence="6" type="ORF">KCG34_01585</name>
</gene>
<dbReference type="RefSeq" id="WP_211938659.1">
    <property type="nucleotide sequence ID" value="NZ_CP073078.1"/>
</dbReference>
<organism evidence="6 7">
    <name type="scientific">Phenylobacterium montanum</name>
    <dbReference type="NCBI Taxonomy" id="2823693"/>
    <lineage>
        <taxon>Bacteria</taxon>
        <taxon>Pseudomonadati</taxon>
        <taxon>Pseudomonadota</taxon>
        <taxon>Alphaproteobacteria</taxon>
        <taxon>Caulobacterales</taxon>
        <taxon>Caulobacteraceae</taxon>
        <taxon>Phenylobacterium</taxon>
    </lineage>
</organism>
<evidence type="ECO:0000256" key="3">
    <source>
        <dbReference type="ARBA" id="ARBA00015281"/>
    </source>
</evidence>
<evidence type="ECO:0000313" key="7">
    <source>
        <dbReference type="Proteomes" id="UP000676409"/>
    </source>
</evidence>
<comment type="subcellular location">
    <subcellularLocation>
        <location evidence="1">Cell outer membrane</location>
        <topology evidence="1">Lipid-anchor</topology>
    </subcellularLocation>
</comment>
<evidence type="ECO:0000256" key="1">
    <source>
        <dbReference type="ARBA" id="ARBA00004459"/>
    </source>
</evidence>
<accession>A0A975G0M8</accession>
<evidence type="ECO:0000256" key="4">
    <source>
        <dbReference type="ARBA" id="ARBA00023288"/>
    </source>
</evidence>
<dbReference type="EMBL" id="CP073078">
    <property type="protein sequence ID" value="QUD88609.1"/>
    <property type="molecule type" value="Genomic_DNA"/>
</dbReference>
<comment type="similarity">
    <text evidence="2">Belongs to the rickettsiale 17 kDa surface antigen family.</text>
</comment>
<protein>
    <recommendedName>
        <fullName evidence="3">17 kDa surface antigen</fullName>
    </recommendedName>
</protein>
<dbReference type="Proteomes" id="UP000676409">
    <property type="component" value="Chromosome"/>
</dbReference>
<proteinExistence type="inferred from homology"/>